<gene>
    <name evidence="10" type="ORF">ILUMI_27370</name>
</gene>
<dbReference type="AlphaFoldDB" id="A0A8K0C698"/>
<dbReference type="GO" id="GO:0005829">
    <property type="term" value="C:cytosol"/>
    <property type="evidence" value="ECO:0007669"/>
    <property type="project" value="TreeGrafter"/>
</dbReference>
<comment type="function">
    <text evidence="8">Phosphatase which shows a preference for 4'-phosphopantetheine and its oxidatively damaged forms (sulfonate or S-sulfonate), providing strong indirect evidence that the phosphatase activity pre-empts damage in the coenzyme A (CoA) pathway. Hydrolyzing excess 4'-phosphopantetheine could constitute a directed overflow mechanism to prevent its oxidation to the S-sulfonate, sulfonate, or other forms. Hydrolyzing 4'-phosphopantetheine sulfonate or S-sulfonate would forestall their conversion to inactive forms of CoA and acyl carrier protein. May play a role in the physiological regulation of CoA intracellular levels.</text>
</comment>
<feature type="domain" description="Damage-control phosphatase ARMT1-like metal-binding" evidence="9">
    <location>
        <begin position="37"/>
        <end position="346"/>
    </location>
</feature>
<accession>A0A8K0C698</accession>
<dbReference type="OrthoDB" id="498611at2759"/>
<sequence>MMKDKKICPLLLDQTAYSPDTIDLLNDVDAVNYWLPCLEEMVKKFINKVSDLNPGDITATERAKICWQKFHDLIEKIKYNPSVFKPLSVRTLLEFNEETLRNSNFEDAWLLQKEKETAAAFQQYEDRINVIDSIKDFYLKWTEIAKGLVAGNMFDWGAKAVTDILEESNGFGLIQAMARIQQRPWFHDDLDNWINRLQNKPYTKAIIFIDNAGVDFVLGILPLTRQLLKQGTCIVLTANSAPALNDVTYRDLKVYLKVAEQKCSIIRDAISNNKLIGVENGQKGPCLDLRSLNPDLCQQMHNADLLILEGMGRAVHTNLDAKFKVDCLKLAVLKNEWLAKSLGAQQFSVIFRYDPASELLS</sequence>
<dbReference type="InterPro" id="IPR004567">
    <property type="entry name" value="Type_II_PanK"/>
</dbReference>
<dbReference type="Proteomes" id="UP000801492">
    <property type="component" value="Unassembled WGS sequence"/>
</dbReference>
<dbReference type="PANTHER" id="PTHR12280:SF35">
    <property type="entry name" value="4'-PHOSPHOPANTETHEINE PHOSPHATASE"/>
    <property type="match status" value="1"/>
</dbReference>
<dbReference type="PANTHER" id="PTHR12280">
    <property type="entry name" value="PANTOTHENATE KINASE"/>
    <property type="match status" value="1"/>
</dbReference>
<comment type="caution">
    <text evidence="10">The sequence shown here is derived from an EMBL/GenBank/DDBJ whole genome shotgun (WGS) entry which is preliminary data.</text>
</comment>
<dbReference type="EMBL" id="VTPC01091286">
    <property type="protein sequence ID" value="KAF2878793.1"/>
    <property type="molecule type" value="Genomic_DNA"/>
</dbReference>
<evidence type="ECO:0000256" key="2">
    <source>
        <dbReference type="ARBA" id="ARBA00011388"/>
    </source>
</evidence>
<evidence type="ECO:0000256" key="3">
    <source>
        <dbReference type="ARBA" id="ARBA00019490"/>
    </source>
</evidence>
<dbReference type="GO" id="GO:0004594">
    <property type="term" value="F:pantothenate kinase activity"/>
    <property type="evidence" value="ECO:0007669"/>
    <property type="project" value="TreeGrafter"/>
</dbReference>
<dbReference type="Gene3D" id="3.40.50.10880">
    <property type="entry name" value="Uncharacterised protein PF01937, DUF89, domain 3"/>
    <property type="match status" value="1"/>
</dbReference>
<comment type="catalytic activity">
    <reaction evidence="6">
        <text>(R)-4'-phospho-S-sulfopantetheine + H2O = (R)-S-sulfopantetheine + phosphate</text>
        <dbReference type="Rhea" id="RHEA:68340"/>
        <dbReference type="ChEBI" id="CHEBI:15377"/>
        <dbReference type="ChEBI" id="CHEBI:43474"/>
        <dbReference type="ChEBI" id="CHEBI:177302"/>
        <dbReference type="ChEBI" id="CHEBI:177303"/>
    </reaction>
    <physiologicalReaction direction="left-to-right" evidence="6">
        <dbReference type="Rhea" id="RHEA:68341"/>
    </physiologicalReaction>
</comment>
<evidence type="ECO:0000259" key="9">
    <source>
        <dbReference type="Pfam" id="PF01937"/>
    </source>
</evidence>
<dbReference type="InterPro" id="IPR036075">
    <property type="entry name" value="ARMT-1-like_metal-bd_sf"/>
</dbReference>
<dbReference type="GO" id="GO:0015937">
    <property type="term" value="P:coenzyme A biosynthetic process"/>
    <property type="evidence" value="ECO:0007669"/>
    <property type="project" value="InterPro"/>
</dbReference>
<organism evidence="10 11">
    <name type="scientific">Ignelater luminosus</name>
    <name type="common">Cucubano</name>
    <name type="synonym">Pyrophorus luminosus</name>
    <dbReference type="NCBI Taxonomy" id="2038154"/>
    <lineage>
        <taxon>Eukaryota</taxon>
        <taxon>Metazoa</taxon>
        <taxon>Ecdysozoa</taxon>
        <taxon>Arthropoda</taxon>
        <taxon>Hexapoda</taxon>
        <taxon>Insecta</taxon>
        <taxon>Pterygota</taxon>
        <taxon>Neoptera</taxon>
        <taxon>Endopterygota</taxon>
        <taxon>Coleoptera</taxon>
        <taxon>Polyphaga</taxon>
        <taxon>Elateriformia</taxon>
        <taxon>Elateroidea</taxon>
        <taxon>Elateridae</taxon>
        <taxon>Agrypninae</taxon>
        <taxon>Pyrophorini</taxon>
        <taxon>Ignelater</taxon>
    </lineage>
</organism>
<comment type="cofactor">
    <cofactor evidence="1">
        <name>Ni(2+)</name>
        <dbReference type="ChEBI" id="CHEBI:49786"/>
    </cofactor>
</comment>
<evidence type="ECO:0000256" key="1">
    <source>
        <dbReference type="ARBA" id="ARBA00001967"/>
    </source>
</evidence>
<evidence type="ECO:0000256" key="8">
    <source>
        <dbReference type="ARBA" id="ARBA00046055"/>
    </source>
</evidence>
<proteinExistence type="predicted"/>
<protein>
    <recommendedName>
        <fullName evidence="3">4'-phosphopantetheine phosphatase</fullName>
    </recommendedName>
    <alternativeName>
        <fullName evidence="7">Inactive pantothenic acid kinase 4</fullName>
    </alternativeName>
</protein>
<dbReference type="GO" id="GO:0005634">
    <property type="term" value="C:nucleus"/>
    <property type="evidence" value="ECO:0007669"/>
    <property type="project" value="TreeGrafter"/>
</dbReference>
<dbReference type="InterPro" id="IPR002791">
    <property type="entry name" value="ARMT1-like_metal-bd"/>
</dbReference>
<evidence type="ECO:0000313" key="10">
    <source>
        <dbReference type="EMBL" id="KAF2878793.1"/>
    </source>
</evidence>
<comment type="subunit">
    <text evidence="2">Homodimer. Interacts with PKM.</text>
</comment>
<evidence type="ECO:0000256" key="5">
    <source>
        <dbReference type="ARBA" id="ARBA00023074"/>
    </source>
</evidence>
<dbReference type="Pfam" id="PF01937">
    <property type="entry name" value="ARMT1-like_dom"/>
    <property type="match status" value="1"/>
</dbReference>
<dbReference type="SUPFAM" id="SSF111321">
    <property type="entry name" value="AF1104-like"/>
    <property type="match status" value="1"/>
</dbReference>
<evidence type="ECO:0000256" key="7">
    <source>
        <dbReference type="ARBA" id="ARBA00032948"/>
    </source>
</evidence>
<evidence type="ECO:0000256" key="6">
    <source>
        <dbReference type="ARBA" id="ARBA00029347"/>
    </source>
</evidence>
<name>A0A8K0C698_IGNLU</name>
<evidence type="ECO:0000313" key="11">
    <source>
        <dbReference type="Proteomes" id="UP000801492"/>
    </source>
</evidence>
<reference evidence="10" key="1">
    <citation type="submission" date="2019-08" db="EMBL/GenBank/DDBJ databases">
        <title>The genome of the North American firefly Photinus pyralis.</title>
        <authorList>
            <consortium name="Photinus pyralis genome working group"/>
            <person name="Fallon T.R."/>
            <person name="Sander Lower S.E."/>
            <person name="Weng J.-K."/>
        </authorList>
    </citation>
    <scope>NUCLEOTIDE SEQUENCE</scope>
    <source>
        <strain evidence="10">TRF0915ILg1</strain>
        <tissue evidence="10">Whole body</tissue>
    </source>
</reference>
<keyword evidence="11" id="KW-1185">Reference proteome</keyword>
<evidence type="ECO:0000256" key="4">
    <source>
        <dbReference type="ARBA" id="ARBA00022596"/>
    </source>
</evidence>
<keyword evidence="4" id="KW-0533">Nickel</keyword>
<dbReference type="GO" id="GO:0005524">
    <property type="term" value="F:ATP binding"/>
    <property type="evidence" value="ECO:0007669"/>
    <property type="project" value="InterPro"/>
</dbReference>
<keyword evidence="5" id="KW-0944">Nitration</keyword>